<reference evidence="1 2" key="1">
    <citation type="submission" date="2011-04" db="EMBL/GenBank/DDBJ databases">
        <title>Complete sequence of Cellulomonas fimi ATCC 484.</title>
        <authorList>
            <consortium name="US DOE Joint Genome Institute"/>
            <person name="Lucas S."/>
            <person name="Han J."/>
            <person name="Lapidus A."/>
            <person name="Cheng J.-F."/>
            <person name="Goodwin L."/>
            <person name="Pitluck S."/>
            <person name="Peters L."/>
            <person name="Chertkov O."/>
            <person name="Detter J.C."/>
            <person name="Han C."/>
            <person name="Tapia R."/>
            <person name="Land M."/>
            <person name="Hauser L."/>
            <person name="Kyrpides N."/>
            <person name="Ivanova N."/>
            <person name="Ovchinnikova G."/>
            <person name="Pagani I."/>
            <person name="Mead D."/>
            <person name="Brumm P."/>
            <person name="Woyke T."/>
        </authorList>
    </citation>
    <scope>NUCLEOTIDE SEQUENCE [LARGE SCALE GENOMIC DNA]</scope>
    <source>
        <strain evidence="2">ATCC 484 / DSM 20113 / JCM 1341 / NBRC 15513 / NCIMB 8980 / NCTC 7547</strain>
    </source>
</reference>
<evidence type="ECO:0000313" key="1">
    <source>
        <dbReference type="EMBL" id="AEE47558.1"/>
    </source>
</evidence>
<proteinExistence type="predicted"/>
<evidence type="ECO:0008006" key="3">
    <source>
        <dbReference type="Google" id="ProtNLM"/>
    </source>
</evidence>
<gene>
    <name evidence="1" type="ordered locus">Celf_3446</name>
</gene>
<accession>F4H2D8</accession>
<sequence>MDRRRHAYLAVDEAGDAVEAERLARAVAQEFPDDGATWFNLGLYAKRRHDWAESLRCNARALALADDPREEPAAWNLGIAATALGRWDDARTAWRAWGGLDVPDGDGPLRMRLGTAPVRLNPDDTGAGPTAEVVWTERLSPCHGRVVSVPTPGSRHRHGDVVLMDGVPNGERFDGSRWVSVFDEILVLTRSSAPTWTVEVTAPAEADSDALQRSADDAGLAAEDWTSGLRTLCVACSTGRPGAHDHEPADSGWSPRRSVALAGASDAVAALLAAWADAAPGRAWDALHEVG</sequence>
<dbReference type="RefSeq" id="WP_013772582.1">
    <property type="nucleotide sequence ID" value="NC_015514.1"/>
</dbReference>
<dbReference type="AlphaFoldDB" id="F4H2D8"/>
<dbReference type="STRING" id="590998.Celf_3446"/>
<dbReference type="eggNOG" id="COG0457">
    <property type="taxonomic scope" value="Bacteria"/>
</dbReference>
<evidence type="ECO:0000313" key="2">
    <source>
        <dbReference type="Proteomes" id="UP000008460"/>
    </source>
</evidence>
<keyword evidence="2" id="KW-1185">Reference proteome</keyword>
<dbReference type="InterPro" id="IPR011990">
    <property type="entry name" value="TPR-like_helical_dom_sf"/>
</dbReference>
<name>F4H2D8_CELFA</name>
<dbReference type="EMBL" id="CP002666">
    <property type="protein sequence ID" value="AEE47558.1"/>
    <property type="molecule type" value="Genomic_DNA"/>
</dbReference>
<dbReference type="Proteomes" id="UP000008460">
    <property type="component" value="Chromosome"/>
</dbReference>
<organism evidence="1 2">
    <name type="scientific">Cellulomonas fimi (strain ATCC 484 / DSM 20113 / JCM 1341 / CCUG 24087 / LMG 16345 / NBRC 15513 / NCIMB 8980 / NCTC 7547 / NRS-133)</name>
    <dbReference type="NCBI Taxonomy" id="590998"/>
    <lineage>
        <taxon>Bacteria</taxon>
        <taxon>Bacillati</taxon>
        <taxon>Actinomycetota</taxon>
        <taxon>Actinomycetes</taxon>
        <taxon>Micrococcales</taxon>
        <taxon>Cellulomonadaceae</taxon>
        <taxon>Cellulomonas</taxon>
    </lineage>
</organism>
<dbReference type="Gene3D" id="1.25.40.10">
    <property type="entry name" value="Tetratricopeptide repeat domain"/>
    <property type="match status" value="1"/>
</dbReference>
<protein>
    <recommendedName>
        <fullName evidence="3">Tetratricopeptide TPR_1 repeat-containing protein</fullName>
    </recommendedName>
</protein>
<dbReference type="SUPFAM" id="SSF48452">
    <property type="entry name" value="TPR-like"/>
    <property type="match status" value="1"/>
</dbReference>
<dbReference type="HOGENOM" id="CLU_876687_0_0_11"/>
<dbReference type="KEGG" id="cfi:Celf_3446"/>